<reference evidence="2" key="1">
    <citation type="submission" date="2022-08" db="EMBL/GenBank/DDBJ databases">
        <authorList>
            <person name="Gutierrez-Valencia J."/>
        </authorList>
    </citation>
    <scope>NUCLEOTIDE SEQUENCE</scope>
</reference>
<gene>
    <name evidence="2" type="ORF">LITE_LOCUS21239</name>
</gene>
<proteinExistence type="predicted"/>
<dbReference type="Proteomes" id="UP001154282">
    <property type="component" value="Unassembled WGS sequence"/>
</dbReference>
<keyword evidence="1" id="KW-0812">Transmembrane</keyword>
<comment type="caution">
    <text evidence="2">The sequence shown here is derived from an EMBL/GenBank/DDBJ whole genome shotgun (WGS) entry which is preliminary data.</text>
</comment>
<organism evidence="2 3">
    <name type="scientific">Linum tenue</name>
    <dbReference type="NCBI Taxonomy" id="586396"/>
    <lineage>
        <taxon>Eukaryota</taxon>
        <taxon>Viridiplantae</taxon>
        <taxon>Streptophyta</taxon>
        <taxon>Embryophyta</taxon>
        <taxon>Tracheophyta</taxon>
        <taxon>Spermatophyta</taxon>
        <taxon>Magnoliopsida</taxon>
        <taxon>eudicotyledons</taxon>
        <taxon>Gunneridae</taxon>
        <taxon>Pentapetalae</taxon>
        <taxon>rosids</taxon>
        <taxon>fabids</taxon>
        <taxon>Malpighiales</taxon>
        <taxon>Linaceae</taxon>
        <taxon>Linum</taxon>
    </lineage>
</organism>
<evidence type="ECO:0000256" key="1">
    <source>
        <dbReference type="SAM" id="Phobius"/>
    </source>
</evidence>
<name>A0AAV0KZ91_9ROSI</name>
<evidence type="ECO:0000313" key="3">
    <source>
        <dbReference type="Proteomes" id="UP001154282"/>
    </source>
</evidence>
<sequence>MKYFTSESTRLPESRGPPGWVRRWTRTFISDSIKPLFSISFTVSAFTFAPAIVSRQKFLNFTCPIASVGEFLGFYGYIELLSCKRRHKSR</sequence>
<dbReference type="EMBL" id="CAMGYJ010000006">
    <property type="protein sequence ID" value="CAI0427527.1"/>
    <property type="molecule type" value="Genomic_DNA"/>
</dbReference>
<dbReference type="AlphaFoldDB" id="A0AAV0KZ91"/>
<feature type="transmembrane region" description="Helical" evidence="1">
    <location>
        <begin position="58"/>
        <end position="78"/>
    </location>
</feature>
<evidence type="ECO:0000313" key="2">
    <source>
        <dbReference type="EMBL" id="CAI0427527.1"/>
    </source>
</evidence>
<protein>
    <submittedName>
        <fullName evidence="2">Uncharacterized protein</fullName>
    </submittedName>
</protein>
<keyword evidence="3" id="KW-1185">Reference proteome</keyword>
<keyword evidence="1" id="KW-0472">Membrane</keyword>
<keyword evidence="1" id="KW-1133">Transmembrane helix</keyword>
<accession>A0AAV0KZ91</accession>
<feature type="non-terminal residue" evidence="2">
    <location>
        <position position="90"/>
    </location>
</feature>
<feature type="transmembrane region" description="Helical" evidence="1">
    <location>
        <begin position="32"/>
        <end position="52"/>
    </location>
</feature>